<name>A0ABY5H1J8_9PSED</name>
<dbReference type="Pfam" id="PF02515">
    <property type="entry name" value="CoA_transf_3"/>
    <property type="match status" value="1"/>
</dbReference>
<dbReference type="PANTHER" id="PTHR48207">
    <property type="entry name" value="SUCCINATE--HYDROXYMETHYLGLUTARATE COA-TRANSFERASE"/>
    <property type="match status" value="1"/>
</dbReference>
<dbReference type="Gene3D" id="3.40.50.10540">
    <property type="entry name" value="Crotonobetainyl-coa:carnitine coa-transferase, domain 1"/>
    <property type="match status" value="1"/>
</dbReference>
<dbReference type="InterPro" id="IPR044855">
    <property type="entry name" value="CoA-Trfase_III_dom3_sf"/>
</dbReference>
<dbReference type="PANTHER" id="PTHR48207:SF3">
    <property type="entry name" value="SUCCINATE--HYDROXYMETHYLGLUTARATE COA-TRANSFERASE"/>
    <property type="match status" value="1"/>
</dbReference>
<evidence type="ECO:0000256" key="1">
    <source>
        <dbReference type="ARBA" id="ARBA00022679"/>
    </source>
</evidence>
<keyword evidence="1 2" id="KW-0808">Transferase</keyword>
<evidence type="ECO:0000313" key="2">
    <source>
        <dbReference type="EMBL" id="UTW06085.1"/>
    </source>
</evidence>
<proteinExistence type="predicted"/>
<dbReference type="InterPro" id="IPR003673">
    <property type="entry name" value="CoA-Trfase_fam_III"/>
</dbReference>
<accession>A0ABY5H1J8</accession>
<protein>
    <submittedName>
        <fullName evidence="2">CoA transferase</fullName>
    </submittedName>
</protein>
<dbReference type="GO" id="GO:0016740">
    <property type="term" value="F:transferase activity"/>
    <property type="evidence" value="ECO:0007669"/>
    <property type="project" value="UniProtKB-KW"/>
</dbReference>
<dbReference type="EMBL" id="CP073346">
    <property type="protein sequence ID" value="UTW06085.1"/>
    <property type="molecule type" value="Genomic_DNA"/>
</dbReference>
<gene>
    <name evidence="2" type="ORF">KDW96_12890</name>
</gene>
<dbReference type="Proteomes" id="UP001059672">
    <property type="component" value="Chromosome"/>
</dbReference>
<dbReference type="Gene3D" id="3.30.1540.10">
    <property type="entry name" value="formyl-coa transferase, domain 3"/>
    <property type="match status" value="1"/>
</dbReference>
<dbReference type="InterPro" id="IPR050483">
    <property type="entry name" value="CoA-transferase_III_domain"/>
</dbReference>
<sequence length="398" mass="43391">MAKISSSNALSRFRVLDLSRVRAGPTCVRMLADFGADVIRIEPPKGVDPNEGMFAADRLGGDFQNLNRNKRSLTLNLKKPEGLEVFRRLVKDADVVVENWRPDVKARLGVDYESLRAINPRIILASISGFGQSGPYARRPGFDQIVQGMGGIMSVTGFPEQGPVRAGLAVADSAAGLYSALGIFIALLEREVSGEGQWVHTSLLHTMIAMMDFQAARFLNEGDIPRQVGNDHPTSSPMGLFAATDGSFNLGASGEGSWQRLCAALSLPGWLEDPDYANEKLRVKNRAKLNGQLQQVFAEHSVAHWVDLLNKAGVPAGPVYTVPEMFEDPQVQHLGVVKEVIAETGEPRRVVTQPVRLERTESAIASAAPGWGEHTDEILTELGYGHEHRLELRELGVV</sequence>
<dbReference type="RefSeq" id="WP_255836663.1">
    <property type="nucleotide sequence ID" value="NZ_CP073346.1"/>
</dbReference>
<dbReference type="InterPro" id="IPR023606">
    <property type="entry name" value="CoA-Trfase_III_dom_1_sf"/>
</dbReference>
<keyword evidence="3" id="KW-1185">Reference proteome</keyword>
<dbReference type="SUPFAM" id="SSF89796">
    <property type="entry name" value="CoA-transferase family III (CaiB/BaiF)"/>
    <property type="match status" value="1"/>
</dbReference>
<organism evidence="2 3">
    <name type="scientific">Pseudomonas benzenivorans</name>
    <dbReference type="NCBI Taxonomy" id="556533"/>
    <lineage>
        <taxon>Bacteria</taxon>
        <taxon>Pseudomonadati</taxon>
        <taxon>Pseudomonadota</taxon>
        <taxon>Gammaproteobacteria</taxon>
        <taxon>Pseudomonadales</taxon>
        <taxon>Pseudomonadaceae</taxon>
        <taxon>Pseudomonas</taxon>
    </lineage>
</organism>
<reference evidence="2" key="1">
    <citation type="submission" date="2021-04" db="EMBL/GenBank/DDBJ databases">
        <title>Oceanospirillales bacteria with DddD are important DMSP degraders in coastal seawater.</title>
        <authorList>
            <person name="Liu J."/>
        </authorList>
    </citation>
    <scope>NUCLEOTIDE SEQUENCE</scope>
    <source>
        <strain evidence="2">D13-4</strain>
    </source>
</reference>
<evidence type="ECO:0000313" key="3">
    <source>
        <dbReference type="Proteomes" id="UP001059672"/>
    </source>
</evidence>